<evidence type="ECO:0000256" key="14">
    <source>
        <dbReference type="ARBA" id="ARBA00025228"/>
    </source>
</evidence>
<organism evidence="20 21">
    <name type="scientific">Lysobacter soli</name>
    <dbReference type="NCBI Taxonomy" id="453783"/>
    <lineage>
        <taxon>Bacteria</taxon>
        <taxon>Pseudomonadati</taxon>
        <taxon>Pseudomonadota</taxon>
        <taxon>Gammaproteobacteria</taxon>
        <taxon>Lysobacterales</taxon>
        <taxon>Lysobacteraceae</taxon>
        <taxon>Lysobacter</taxon>
    </lineage>
</organism>
<dbReference type="InterPro" id="IPR003805">
    <property type="entry name" value="CobS"/>
</dbReference>
<dbReference type="GO" id="GO:0008818">
    <property type="term" value="F:cobalamin 5'-phosphate synthase activity"/>
    <property type="evidence" value="ECO:0007669"/>
    <property type="project" value="UniProtKB-UniRule"/>
</dbReference>
<comment type="subcellular location">
    <subcellularLocation>
        <location evidence="2 19">Cell membrane</location>
        <topology evidence="2 19">Multi-pass membrane protein</topology>
    </subcellularLocation>
</comment>
<dbReference type="NCBIfam" id="TIGR00317">
    <property type="entry name" value="cobS"/>
    <property type="match status" value="1"/>
</dbReference>
<dbReference type="PANTHER" id="PTHR34148">
    <property type="entry name" value="ADENOSYLCOBINAMIDE-GDP RIBAZOLETRANSFERASE"/>
    <property type="match status" value="1"/>
</dbReference>
<evidence type="ECO:0000256" key="1">
    <source>
        <dbReference type="ARBA" id="ARBA00001946"/>
    </source>
</evidence>
<evidence type="ECO:0000256" key="11">
    <source>
        <dbReference type="ARBA" id="ARBA00022842"/>
    </source>
</evidence>
<evidence type="ECO:0000256" key="16">
    <source>
        <dbReference type="ARBA" id="ARBA00032853"/>
    </source>
</evidence>
<evidence type="ECO:0000256" key="2">
    <source>
        <dbReference type="ARBA" id="ARBA00004651"/>
    </source>
</evidence>
<evidence type="ECO:0000313" key="21">
    <source>
        <dbReference type="Proteomes" id="UP000256829"/>
    </source>
</evidence>
<feature type="transmembrane region" description="Helical" evidence="19">
    <location>
        <begin position="33"/>
        <end position="52"/>
    </location>
</feature>
<keyword evidence="12 19" id="KW-1133">Transmembrane helix</keyword>
<evidence type="ECO:0000313" key="20">
    <source>
        <dbReference type="EMBL" id="RDY68947.1"/>
    </source>
</evidence>
<dbReference type="PANTHER" id="PTHR34148:SF1">
    <property type="entry name" value="ADENOSYLCOBINAMIDE-GDP RIBAZOLETRANSFERASE"/>
    <property type="match status" value="1"/>
</dbReference>
<keyword evidence="21" id="KW-1185">Reference proteome</keyword>
<dbReference type="GO" id="GO:0009236">
    <property type="term" value="P:cobalamin biosynthetic process"/>
    <property type="evidence" value="ECO:0007669"/>
    <property type="project" value="UniProtKB-UniRule"/>
</dbReference>
<dbReference type="NCBIfam" id="NF001278">
    <property type="entry name" value="PRK00235.1-5"/>
    <property type="match status" value="1"/>
</dbReference>
<evidence type="ECO:0000256" key="4">
    <source>
        <dbReference type="ARBA" id="ARBA00010561"/>
    </source>
</evidence>
<dbReference type="UniPathway" id="UPA00148">
    <property type="reaction ID" value="UER00238"/>
</dbReference>
<evidence type="ECO:0000256" key="5">
    <source>
        <dbReference type="ARBA" id="ARBA00013200"/>
    </source>
</evidence>
<protein>
    <recommendedName>
        <fullName evidence="6 19">Adenosylcobinamide-GDP ribazoletransferase</fullName>
        <ecNumber evidence="5 19">2.7.8.26</ecNumber>
    </recommendedName>
    <alternativeName>
        <fullName evidence="16 19">Cobalamin synthase</fullName>
    </alternativeName>
    <alternativeName>
        <fullName evidence="15 19">Cobalamin-5'-phosphate synthase</fullName>
    </alternativeName>
</protein>
<evidence type="ECO:0000256" key="18">
    <source>
        <dbReference type="ARBA" id="ARBA00049504"/>
    </source>
</evidence>
<proteinExistence type="inferred from homology"/>
<feature type="transmembrane region" description="Helical" evidence="19">
    <location>
        <begin position="183"/>
        <end position="212"/>
    </location>
</feature>
<name>A0A3D8VHU5_9GAMM</name>
<evidence type="ECO:0000256" key="15">
    <source>
        <dbReference type="ARBA" id="ARBA00032605"/>
    </source>
</evidence>
<dbReference type="Pfam" id="PF02654">
    <property type="entry name" value="CobS"/>
    <property type="match status" value="1"/>
</dbReference>
<comment type="catalytic activity">
    <reaction evidence="18 19">
        <text>alpha-ribazole 5'-phosphate + adenosylcob(III)inamide-GDP = adenosylcob(III)alamin 5'-phosphate + GMP + H(+)</text>
        <dbReference type="Rhea" id="RHEA:23560"/>
        <dbReference type="ChEBI" id="CHEBI:15378"/>
        <dbReference type="ChEBI" id="CHEBI:57918"/>
        <dbReference type="ChEBI" id="CHEBI:58115"/>
        <dbReference type="ChEBI" id="CHEBI:60487"/>
        <dbReference type="ChEBI" id="CHEBI:60493"/>
        <dbReference type="EC" id="2.7.8.26"/>
    </reaction>
</comment>
<feature type="transmembrane region" description="Helical" evidence="19">
    <location>
        <begin position="59"/>
        <end position="78"/>
    </location>
</feature>
<evidence type="ECO:0000256" key="17">
    <source>
        <dbReference type="ARBA" id="ARBA00048623"/>
    </source>
</evidence>
<evidence type="ECO:0000256" key="10">
    <source>
        <dbReference type="ARBA" id="ARBA00022692"/>
    </source>
</evidence>
<dbReference type="GO" id="GO:0005886">
    <property type="term" value="C:plasma membrane"/>
    <property type="evidence" value="ECO:0007669"/>
    <property type="project" value="UniProtKB-SubCell"/>
</dbReference>
<dbReference type="EMBL" id="QTJR01000002">
    <property type="protein sequence ID" value="RDY68947.1"/>
    <property type="molecule type" value="Genomic_DNA"/>
</dbReference>
<dbReference type="GO" id="GO:0051073">
    <property type="term" value="F:adenosylcobinamide-GDP ribazoletransferase activity"/>
    <property type="evidence" value="ECO:0007669"/>
    <property type="project" value="UniProtKB-UniRule"/>
</dbReference>
<dbReference type="EC" id="2.7.8.26" evidence="5 19"/>
<dbReference type="Proteomes" id="UP000256829">
    <property type="component" value="Unassembled WGS sequence"/>
</dbReference>
<keyword evidence="11 19" id="KW-0460">Magnesium</keyword>
<keyword evidence="10 19" id="KW-0812">Transmembrane</keyword>
<comment type="similarity">
    <text evidence="4 19">Belongs to the CobS family.</text>
</comment>
<evidence type="ECO:0000256" key="12">
    <source>
        <dbReference type="ARBA" id="ARBA00022989"/>
    </source>
</evidence>
<keyword evidence="8 19" id="KW-0169">Cobalamin biosynthesis</keyword>
<feature type="transmembrane region" description="Helical" evidence="19">
    <location>
        <begin position="141"/>
        <end position="163"/>
    </location>
</feature>
<sequence length="249" mass="25717">MMRGLLVAIGFLTRIPVPARVFDDASARSRSLAWYPLVGVLIGTLLCALVSALPDAKPLLVAAVVLLAWVAITGALHLDGLADSADAWIGGMGGTWDQRRARTLEIMKDPRCGPAGVTALVLVLLVKFAALASLPADAWTSLWLAPLLARMAATIAFVTTPYVRSGGLGSGLTNAPRVGCAVALLLGSAACASAGTRGALALVLATIIFLLWRRACVRRLGGITGDTTGALVEMIEAVVLLGIALMPDV</sequence>
<keyword evidence="9 19" id="KW-0808">Transferase</keyword>
<evidence type="ECO:0000256" key="13">
    <source>
        <dbReference type="ARBA" id="ARBA00023136"/>
    </source>
</evidence>
<comment type="pathway">
    <text evidence="3 19">Cofactor biosynthesis; adenosylcobalamin biosynthesis; adenosylcobalamin from cob(II)yrinate a,c-diamide: step 7/7.</text>
</comment>
<evidence type="ECO:0000256" key="7">
    <source>
        <dbReference type="ARBA" id="ARBA00022475"/>
    </source>
</evidence>
<dbReference type="AlphaFoldDB" id="A0A3D8VHU5"/>
<evidence type="ECO:0000256" key="3">
    <source>
        <dbReference type="ARBA" id="ARBA00004663"/>
    </source>
</evidence>
<comment type="caution">
    <text evidence="20">The sequence shown here is derived from an EMBL/GenBank/DDBJ whole genome shotgun (WGS) entry which is preliminary data.</text>
</comment>
<evidence type="ECO:0000256" key="19">
    <source>
        <dbReference type="HAMAP-Rule" id="MF_00719"/>
    </source>
</evidence>
<evidence type="ECO:0000256" key="6">
    <source>
        <dbReference type="ARBA" id="ARBA00015850"/>
    </source>
</evidence>
<evidence type="ECO:0000256" key="9">
    <source>
        <dbReference type="ARBA" id="ARBA00022679"/>
    </source>
</evidence>
<dbReference type="HAMAP" id="MF_00719">
    <property type="entry name" value="CobS"/>
    <property type="match status" value="1"/>
</dbReference>
<comment type="cofactor">
    <cofactor evidence="1 19">
        <name>Mg(2+)</name>
        <dbReference type="ChEBI" id="CHEBI:18420"/>
    </cofactor>
</comment>
<keyword evidence="7 19" id="KW-1003">Cell membrane</keyword>
<comment type="catalytic activity">
    <reaction evidence="17 19">
        <text>alpha-ribazole + adenosylcob(III)inamide-GDP = adenosylcob(III)alamin + GMP + H(+)</text>
        <dbReference type="Rhea" id="RHEA:16049"/>
        <dbReference type="ChEBI" id="CHEBI:10329"/>
        <dbReference type="ChEBI" id="CHEBI:15378"/>
        <dbReference type="ChEBI" id="CHEBI:18408"/>
        <dbReference type="ChEBI" id="CHEBI:58115"/>
        <dbReference type="ChEBI" id="CHEBI:60487"/>
        <dbReference type="EC" id="2.7.8.26"/>
    </reaction>
</comment>
<reference evidence="20 21" key="1">
    <citation type="submission" date="2018-08" db="EMBL/GenBank/DDBJ databases">
        <title>Lysobacter soli KCTC 22011, whole genome shotgun sequence.</title>
        <authorList>
            <person name="Zhang X."/>
            <person name="Feng G."/>
            <person name="Zhu H."/>
        </authorList>
    </citation>
    <scope>NUCLEOTIDE SEQUENCE [LARGE SCALE GENOMIC DNA]</scope>
    <source>
        <strain evidence="20 21">KCTC 22011</strain>
    </source>
</reference>
<comment type="function">
    <text evidence="14 19">Joins adenosylcobinamide-GDP and alpha-ribazole to generate adenosylcobalamin (Ado-cobalamin). Also synthesizes adenosylcobalamin 5'-phosphate from adenosylcobinamide-GDP and alpha-ribazole 5'-phosphate.</text>
</comment>
<evidence type="ECO:0000256" key="8">
    <source>
        <dbReference type="ARBA" id="ARBA00022573"/>
    </source>
</evidence>
<gene>
    <name evidence="19" type="primary">cobS</name>
    <name evidence="20" type="ORF">DX912_05525</name>
</gene>
<accession>A0A3D8VHU5</accession>
<feature type="transmembrane region" description="Helical" evidence="19">
    <location>
        <begin position="115"/>
        <end position="134"/>
    </location>
</feature>
<keyword evidence="13 19" id="KW-0472">Membrane</keyword>